<protein>
    <submittedName>
        <fullName evidence="1">Uncharacterized protein</fullName>
    </submittedName>
</protein>
<dbReference type="EMBL" id="JELW01000004">
    <property type="protein sequence ID" value="EXV03071.1"/>
    <property type="molecule type" value="Genomic_DNA"/>
</dbReference>
<reference evidence="1 2" key="1">
    <citation type="submission" date="2014-02" db="EMBL/GenBank/DDBJ databases">
        <title>The genome sequence of the entomopathogenic fungus Metarhizium robertsii ARSEF 2575.</title>
        <authorList>
            <person name="Giuliano Garisto Donzelli B."/>
            <person name="Roe B.A."/>
            <person name="Macmil S.L."/>
            <person name="Krasnoff S.B."/>
            <person name="Gibson D.M."/>
        </authorList>
    </citation>
    <scope>NUCLEOTIDE SEQUENCE [LARGE SCALE GENOMIC DNA]</scope>
    <source>
        <strain evidence="1 2">ARSEF 2575</strain>
    </source>
</reference>
<name>A0A0A1V0C7_9HYPO</name>
<dbReference type="Proteomes" id="UP000030151">
    <property type="component" value="Unassembled WGS sequence"/>
</dbReference>
<organism evidence="1 2">
    <name type="scientific">Metarhizium robertsii</name>
    <dbReference type="NCBI Taxonomy" id="568076"/>
    <lineage>
        <taxon>Eukaryota</taxon>
        <taxon>Fungi</taxon>
        <taxon>Dikarya</taxon>
        <taxon>Ascomycota</taxon>
        <taxon>Pezizomycotina</taxon>
        <taxon>Sordariomycetes</taxon>
        <taxon>Hypocreomycetidae</taxon>
        <taxon>Hypocreales</taxon>
        <taxon>Clavicipitaceae</taxon>
        <taxon>Metarhizium</taxon>
    </lineage>
</organism>
<proteinExistence type="predicted"/>
<evidence type="ECO:0000313" key="1">
    <source>
        <dbReference type="EMBL" id="EXV03071.1"/>
    </source>
</evidence>
<accession>A0A0A1V0C7</accession>
<sequence>MCTVTYFHNKTCLHTWAIITNGCAPLMGFSTCPSFVCGAGATKERPRFYNTVTRACPRCNEALGIPYDRNLIRVVESMGWGLKIGAGPDEDDWGVDLRGTGCRCVVL</sequence>
<comment type="caution">
    <text evidence="1">The sequence shown here is derived from an EMBL/GenBank/DDBJ whole genome shotgun (WGS) entry which is preliminary data.</text>
</comment>
<dbReference type="AlphaFoldDB" id="A0A0A1V0C7"/>
<gene>
    <name evidence="1" type="ORF">X797_004194</name>
</gene>
<dbReference type="HOGENOM" id="CLU_140461_0_0_1"/>
<evidence type="ECO:0000313" key="2">
    <source>
        <dbReference type="Proteomes" id="UP000030151"/>
    </source>
</evidence>